<dbReference type="Proteomes" id="UP000321578">
    <property type="component" value="Unassembled WGS sequence"/>
</dbReference>
<dbReference type="InterPro" id="IPR028974">
    <property type="entry name" value="TSP_type-3_rpt"/>
</dbReference>
<feature type="domain" description="MAM" evidence="5">
    <location>
        <begin position="410"/>
        <end position="575"/>
    </location>
</feature>
<dbReference type="InterPro" id="IPR013783">
    <property type="entry name" value="Ig-like_fold"/>
</dbReference>
<reference evidence="6 7" key="1">
    <citation type="submission" date="2019-08" db="EMBL/GenBank/DDBJ databases">
        <title>Genomes of Subsaximicrobium wynnwilliamsii strains.</title>
        <authorList>
            <person name="Bowman J.P."/>
        </authorList>
    </citation>
    <scope>NUCLEOTIDE SEQUENCE [LARGE SCALE GENOMIC DNA]</scope>
    <source>
        <strain evidence="6 7">2-80-2</strain>
    </source>
</reference>
<keyword evidence="2" id="KW-1015">Disulfide bond</keyword>
<keyword evidence="7" id="KW-1185">Reference proteome</keyword>
<organism evidence="6 7">
    <name type="scientific">Subsaximicrobium wynnwilliamsii</name>
    <dbReference type="NCBI Taxonomy" id="291179"/>
    <lineage>
        <taxon>Bacteria</taxon>
        <taxon>Pseudomonadati</taxon>
        <taxon>Bacteroidota</taxon>
        <taxon>Flavobacteriia</taxon>
        <taxon>Flavobacteriales</taxon>
        <taxon>Flavobacteriaceae</taxon>
        <taxon>Subsaximicrobium</taxon>
    </lineage>
</organism>
<keyword evidence="1 4" id="KW-0732">Signal</keyword>
<proteinExistence type="predicted"/>
<dbReference type="SMART" id="SM00137">
    <property type="entry name" value="MAM"/>
    <property type="match status" value="1"/>
</dbReference>
<feature type="chain" id="PRO_5022688627" evidence="4">
    <location>
        <begin position="28"/>
        <end position="2022"/>
    </location>
</feature>
<dbReference type="Pfam" id="PF13385">
    <property type="entry name" value="Laminin_G_3"/>
    <property type="match status" value="1"/>
</dbReference>
<evidence type="ECO:0000313" key="7">
    <source>
        <dbReference type="Proteomes" id="UP000321578"/>
    </source>
</evidence>
<feature type="signal peptide" evidence="4">
    <location>
        <begin position="1"/>
        <end position="27"/>
    </location>
</feature>
<dbReference type="OrthoDB" id="2582440at2"/>
<evidence type="ECO:0000256" key="3">
    <source>
        <dbReference type="SAM" id="MobiDB-lite"/>
    </source>
</evidence>
<evidence type="ECO:0000259" key="5">
    <source>
        <dbReference type="PROSITE" id="PS50060"/>
    </source>
</evidence>
<dbReference type="SUPFAM" id="SSF49899">
    <property type="entry name" value="Concanavalin A-like lectins/glucanases"/>
    <property type="match status" value="2"/>
</dbReference>
<feature type="region of interest" description="Disordered" evidence="3">
    <location>
        <begin position="1038"/>
        <end position="1071"/>
    </location>
</feature>
<evidence type="ECO:0000256" key="1">
    <source>
        <dbReference type="ARBA" id="ARBA00022729"/>
    </source>
</evidence>
<dbReference type="GO" id="GO:0005509">
    <property type="term" value="F:calcium ion binding"/>
    <property type="evidence" value="ECO:0007669"/>
    <property type="project" value="InterPro"/>
</dbReference>
<dbReference type="SMART" id="SM00560">
    <property type="entry name" value="LamGL"/>
    <property type="match status" value="1"/>
</dbReference>
<name>A0A5C6ZPX5_9FLAO</name>
<dbReference type="Gene3D" id="2.60.40.10">
    <property type="entry name" value="Immunoglobulins"/>
    <property type="match status" value="1"/>
</dbReference>
<protein>
    <submittedName>
        <fullName evidence="6">Choice-of-anchor D domain-containing protein</fullName>
    </submittedName>
</protein>
<accession>A0A5C6ZPX5</accession>
<dbReference type="PROSITE" id="PS50060">
    <property type="entry name" value="MAM_2"/>
    <property type="match status" value="2"/>
</dbReference>
<dbReference type="Gene3D" id="2.60.120.200">
    <property type="match status" value="2"/>
</dbReference>
<evidence type="ECO:0000313" key="6">
    <source>
        <dbReference type="EMBL" id="TXD91033.1"/>
    </source>
</evidence>
<dbReference type="EMBL" id="VORO01000001">
    <property type="protein sequence ID" value="TXD91033.1"/>
    <property type="molecule type" value="Genomic_DNA"/>
</dbReference>
<dbReference type="PANTHER" id="PTHR23282:SF101">
    <property type="entry name" value="MAM DOMAIN-CONTAINING PROTEIN"/>
    <property type="match status" value="1"/>
</dbReference>
<dbReference type="GO" id="GO:0016020">
    <property type="term" value="C:membrane"/>
    <property type="evidence" value="ECO:0007669"/>
    <property type="project" value="InterPro"/>
</dbReference>
<dbReference type="Pfam" id="PF00629">
    <property type="entry name" value="MAM"/>
    <property type="match status" value="1"/>
</dbReference>
<dbReference type="InterPro" id="IPR051560">
    <property type="entry name" value="MAM_domain-containing"/>
</dbReference>
<gene>
    <name evidence="6" type="ORF">ESY86_00075</name>
</gene>
<dbReference type="NCBIfam" id="NF012200">
    <property type="entry name" value="choice_anch_D"/>
    <property type="match status" value="1"/>
</dbReference>
<dbReference type="InterPro" id="IPR013320">
    <property type="entry name" value="ConA-like_dom_sf"/>
</dbReference>
<feature type="domain" description="MAM" evidence="5">
    <location>
        <begin position="897"/>
        <end position="950"/>
    </location>
</feature>
<dbReference type="GO" id="GO:0005975">
    <property type="term" value="P:carbohydrate metabolic process"/>
    <property type="evidence" value="ECO:0007669"/>
    <property type="project" value="UniProtKB-ARBA"/>
</dbReference>
<dbReference type="RefSeq" id="WP_147084495.1">
    <property type="nucleotide sequence ID" value="NZ_VORM01000027.1"/>
</dbReference>
<dbReference type="GO" id="GO:0004553">
    <property type="term" value="F:hydrolase activity, hydrolyzing O-glycosyl compounds"/>
    <property type="evidence" value="ECO:0007669"/>
    <property type="project" value="UniProtKB-ARBA"/>
</dbReference>
<evidence type="ECO:0000256" key="4">
    <source>
        <dbReference type="SAM" id="SignalP"/>
    </source>
</evidence>
<dbReference type="NCBIfam" id="NF038128">
    <property type="entry name" value="choice_anch_J"/>
    <property type="match status" value="1"/>
</dbReference>
<dbReference type="Gene3D" id="4.10.1080.10">
    <property type="entry name" value="TSP type-3 repeat"/>
    <property type="match status" value="1"/>
</dbReference>
<evidence type="ECO:0000256" key="2">
    <source>
        <dbReference type="ARBA" id="ARBA00023157"/>
    </source>
</evidence>
<sequence length="2022" mass="220201">MKNFSLKTLRAGLTLLLLSLAINFSFSQDLKVQHFQEDVPEAGKVITTSTPVSALSKAFAISNNNRKSQAGIPGSGNNMSGSDMSGAMRLTSASTLEYYRDGASVNANTRFSSSIIEYTGPAGGPNEFVVRGRYAIALNGNNNSITQGVGGVTNSRRSIPFITGILNSATNADADSGTAIAYLEDNGILHIRKGSNSNNVTVYITLVEFIGSNWSVLHADSGDTAADTGTLTLRENANGTGSTVNVPNWSNAIIFGQHIGDYITDGTNDAIADNWPIFRPGSNNQHVDWEFHNQHDSNGNNKHFVHVLINNELNVTRYQDDNNAANETAIDISDAGLSDTSQAMIVGSSISSGSGNAYGRGWRNYYLKSITEAAHWAHRRGNDMSHELQIVDFSNMNTLNCNAAVSTFPYNESFESGLGLWSQAVNNDIDWNLKSGGTASNDTGPNNAASGNYYLYTEASDPNFNKNAILESPCFDLTTNDTPQFSFSYHMYGSNMGNLYVELSLNGNSNPIEIWSQNGQDQTENDDPWKTVELDLSAYAGQTVKLRFRGLTGNNYRSDMAIDNISFIDVPPTPDIVVKGNNILINNGANTVNMADGTNYGSHDVGVPSTNTFTIENLGYANLDISSISLSNSIDFSIVAPAYQTTMAHSEITTLSIQFNCLSNSIKSSWVTINSNDALKTPYAFLIKGESKQLFFDSDNDGVFDNVDVDDDNDGIPDSVEELDCQNSNISINTRYKILNETFGTGGRTTINTTYNAVTTYAYEDGSNPANIQGSSLGDGEYTVHNKASNGDGINNTPSQDLSSWAETNWYIGGDHTPEDIDGRMALFNASYDPGVFYTANISGVLPDVPTTYSFWVLNLIPVSGVASDRAPEILVEFRDVNDVVLYSFSTDKIPKSINGNPEASWHNFTSELILNVSEFNVYFINNETGGNGNDLAIDDISFIQSLCDTDGDGIANIFDLDSDNDGIPDSVEAGFATETNGQAYIQNFFDSNANGMHDAMEGLSILDSDGDGTPNYIDLDSDNDTVFDVDESAAGNAANASFHNGDGDVDGDGVGDGSDSDATRETDSNYDGISEYFTDGILDIYDYFSGNNFATAYGNTNQGMGNTYYVKDTDGDGIPDYIDVTSNGSTFDISLTLYADLDANNDGIIDDTSDSDADGIVNLFDTDDSKFGSPRVMDKKLGLYFDGRNDFVEDVPIFGGYNEASMMGWIRVDPDASGTQILFGQNNIMLLVRDDKRIQARVNNTNLFSPPMPKDQWIHVAISYSSTSAQFKLYINGQEVANTSVSTAIGIDTSAFVMGKRPNANNSYFKGYMDEVRLFKKALSADEIQKMVYQEIDNNAGTVRGSVIPRNITDFVDTNNNAALGWNALERYYRMDTYRGDIVDDFSTPGIDSGTGARMHNIKILDNQSAPMPFTTKQSGDLVTALSNASQGVNGIDAVNYDWSIVKVQHDNVTYNDRQKHIGLFVDEMDANSNPIKFSIKEDSEINVSWYLKLDGFMDLEGESQLIQGIDSYLDPTSKGYIERDQQGTSNHFNYNYWGSPVNTNGTTFTVGGVLRDGFTPTSPEPVTWTSSPNGSNSNPLTLSRRWLYTFNDLEGIYPNWQSISENTPVAVGLGFTMKGGGGASEQNYTFTGKPNNGQITAPVSGGNQVLVGNPYPSAIDAYLFIAQNDPALEGSLQEGALYFWEHAPSNNTHILRNYLGGYATLNLTGGVAATTAPSGIAGIGNAAKVPKQYIPVGQGFFVTGDSDGGLIQFNNSQRIFRKESISTSVFLRGTNDENTTFDDGDGDETSNDQFIRLDFITPENAVRHLLLGFMDNANATDNVDYGYDAPINDSYPNDMGFNIDGGQYVIQGVGGFDITKSYPLNIKLTTGGTVQIALSALENFDTDIDVYIHDSVLGTYTQFNNTNFQITLEAGDYPERFSLVFQEDQTLSTIDTEFKDIIANFLQNTDEIYIRTPKSIQVKQVYLINITGQTVGSWNATNLPLSNEIKIPVQNVSEGNYILQVETNLNTYNKKITIKY</sequence>
<comment type="caution">
    <text evidence="6">The sequence shown here is derived from an EMBL/GenBank/DDBJ whole genome shotgun (WGS) entry which is preliminary data.</text>
</comment>
<dbReference type="PANTHER" id="PTHR23282">
    <property type="entry name" value="APICAL ENDOSOMAL GLYCOPROTEIN PRECURSOR"/>
    <property type="match status" value="1"/>
</dbReference>
<dbReference type="InterPro" id="IPR000998">
    <property type="entry name" value="MAM_dom"/>
</dbReference>
<dbReference type="InterPro" id="IPR006558">
    <property type="entry name" value="LamG-like"/>
</dbReference>
<dbReference type="CDD" id="cd06263">
    <property type="entry name" value="MAM"/>
    <property type="match status" value="1"/>
</dbReference>